<dbReference type="GO" id="GO:0005634">
    <property type="term" value="C:nucleus"/>
    <property type="evidence" value="ECO:0007669"/>
    <property type="project" value="TreeGrafter"/>
</dbReference>
<accession>A0A1Q3FFT6</accession>
<dbReference type="GO" id="GO:0043122">
    <property type="term" value="P:regulation of canonical NF-kappaB signal transduction"/>
    <property type="evidence" value="ECO:0007669"/>
    <property type="project" value="TreeGrafter"/>
</dbReference>
<sequence>MSDNEESFIVLGSTPTPSMEQYLLEDSLQPQSKKMMESTTTQINSGNFSLIQAGGESLKPKQLDSPKCSISPQAMTNGSFRLPLSGASSMAGSMAAAAAAPAGPNPLAASIIMGETKSSLLQSFPSLMQSSSSMPIDEMQTLQHLLNEHSQMKESLHKANVAMRKNFTNIQKWQDEVKAKYAEQVRTIDEQRAALDGMEAENKALKQALKLAETRAAEQATKFQEERTILQKALDETRQQVEAERLNATAELDELRKAVSEKQSILQNMAKQIERLELEKQEFVVVKATKAGGNDVGADAEYITKEEHQRQLKVLQREMSVVVARNLEFDDMKNVFVDEINCLKVNLTAAEELHAKHRAELARQAREIETKDVSLAENIRELKTLAEQVDVLSAQLDIYKVDFEAERSARGELASEKDRILADLKLLQKRNQQLIEEVQNGRVAQENATKAANEALDKRVTDPPAETPGPSRVGASAANPPKQQQPEPEEQEFVPSILHCPLCNNAYRDLTTLQNHVEDCVGVE</sequence>
<dbReference type="InterPro" id="IPR034735">
    <property type="entry name" value="NEMO_ZF"/>
</dbReference>
<evidence type="ECO:0000256" key="6">
    <source>
        <dbReference type="ARBA" id="ARBA00023054"/>
    </source>
</evidence>
<evidence type="ECO:0000256" key="9">
    <source>
        <dbReference type="SAM" id="MobiDB-lite"/>
    </source>
</evidence>
<dbReference type="GO" id="GO:0070530">
    <property type="term" value="F:K63-linked polyubiquitin modification-dependent protein binding"/>
    <property type="evidence" value="ECO:0007669"/>
    <property type="project" value="InterPro"/>
</dbReference>
<proteinExistence type="predicted"/>
<dbReference type="Pfam" id="PF16516">
    <property type="entry name" value="CC2-LZ"/>
    <property type="match status" value="1"/>
</dbReference>
<evidence type="ECO:0000256" key="1">
    <source>
        <dbReference type="ARBA" id="ARBA00004496"/>
    </source>
</evidence>
<dbReference type="PROSITE" id="PS51801">
    <property type="entry name" value="ZF_CCHC_NOA"/>
    <property type="match status" value="1"/>
</dbReference>
<reference evidence="11" key="1">
    <citation type="submission" date="2017-01" db="EMBL/GenBank/DDBJ databases">
        <title>A deep insight into the sialotranscriptome of adult male and female Cluex tarsalis mosquitoes.</title>
        <authorList>
            <person name="Ribeiro J.M."/>
            <person name="Moreira F."/>
            <person name="Bernard K.A."/>
            <person name="Calvo E."/>
        </authorList>
    </citation>
    <scope>NUCLEOTIDE SEQUENCE</scope>
    <source>
        <strain evidence="11">Kern County</strain>
        <tissue evidence="11">Salivary glands</tissue>
    </source>
</reference>
<dbReference type="GO" id="GO:0008270">
    <property type="term" value="F:zinc ion binding"/>
    <property type="evidence" value="ECO:0007669"/>
    <property type="project" value="UniProtKB-KW"/>
</dbReference>
<dbReference type="Gene3D" id="1.20.5.990">
    <property type="entry name" value="Nemo cc2-lz domain - 1d5 darpin complex"/>
    <property type="match status" value="1"/>
</dbReference>
<name>A0A1Q3FFT6_CULTA</name>
<dbReference type="AlphaFoldDB" id="A0A1Q3FFT6"/>
<feature type="region of interest" description="Disordered" evidence="9">
    <location>
        <begin position="444"/>
        <end position="493"/>
    </location>
</feature>
<keyword evidence="6 8" id="KW-0175">Coiled coil</keyword>
<evidence type="ECO:0000256" key="3">
    <source>
        <dbReference type="ARBA" id="ARBA00022723"/>
    </source>
</evidence>
<feature type="coiled-coil region" evidence="8">
    <location>
        <begin position="181"/>
        <end position="444"/>
    </location>
</feature>
<evidence type="ECO:0000256" key="7">
    <source>
        <dbReference type="PROSITE-ProRule" id="PRU01142"/>
    </source>
</evidence>
<comment type="subcellular location">
    <subcellularLocation>
        <location evidence="1">Cytoplasm</location>
    </subcellularLocation>
</comment>
<dbReference type="InterPro" id="IPR051301">
    <property type="entry name" value="Optineurin/NFkB_EssMod"/>
</dbReference>
<feature type="domain" description="CCHC NOA-type" evidence="10">
    <location>
        <begin position="492"/>
        <end position="522"/>
    </location>
</feature>
<keyword evidence="2" id="KW-0963">Cytoplasm</keyword>
<evidence type="ECO:0000256" key="5">
    <source>
        <dbReference type="ARBA" id="ARBA00022833"/>
    </source>
</evidence>
<dbReference type="EMBL" id="GFDL01008654">
    <property type="protein sequence ID" value="JAV26391.1"/>
    <property type="molecule type" value="Transcribed_RNA"/>
</dbReference>
<keyword evidence="3" id="KW-0479">Metal-binding</keyword>
<evidence type="ECO:0000259" key="10">
    <source>
        <dbReference type="PROSITE" id="PS51801"/>
    </source>
</evidence>
<dbReference type="PANTHER" id="PTHR31553:SF1">
    <property type="entry name" value="NF-KAPPA-B ESSENTIAL MODULATOR"/>
    <property type="match status" value="1"/>
</dbReference>
<dbReference type="InterPro" id="IPR032419">
    <property type="entry name" value="CC2-LZ_dom"/>
</dbReference>
<protein>
    <submittedName>
        <fullName evidence="11">Putative rho-associated coiled-coil</fullName>
    </submittedName>
</protein>
<keyword evidence="5" id="KW-0862">Zinc</keyword>
<dbReference type="GO" id="GO:0005737">
    <property type="term" value="C:cytoplasm"/>
    <property type="evidence" value="ECO:0007669"/>
    <property type="project" value="UniProtKB-SubCell"/>
</dbReference>
<evidence type="ECO:0000256" key="4">
    <source>
        <dbReference type="ARBA" id="ARBA00022771"/>
    </source>
</evidence>
<keyword evidence="4 7" id="KW-0863">Zinc-finger</keyword>
<evidence type="ECO:0000256" key="8">
    <source>
        <dbReference type="SAM" id="Coils"/>
    </source>
</evidence>
<dbReference type="Gene3D" id="1.20.5.390">
    <property type="entry name" value="L1 transposable element, trimerization domain"/>
    <property type="match status" value="1"/>
</dbReference>
<evidence type="ECO:0000313" key="11">
    <source>
        <dbReference type="EMBL" id="JAV26391.1"/>
    </source>
</evidence>
<evidence type="ECO:0000256" key="2">
    <source>
        <dbReference type="ARBA" id="ARBA00022490"/>
    </source>
</evidence>
<dbReference type="PANTHER" id="PTHR31553">
    <property type="entry name" value="NF-KAPPA-B ESSENTIAL MODULATOR"/>
    <property type="match status" value="1"/>
</dbReference>
<organism evidence="11">
    <name type="scientific">Culex tarsalis</name>
    <name type="common">Encephalitis mosquito</name>
    <dbReference type="NCBI Taxonomy" id="7177"/>
    <lineage>
        <taxon>Eukaryota</taxon>
        <taxon>Metazoa</taxon>
        <taxon>Ecdysozoa</taxon>
        <taxon>Arthropoda</taxon>
        <taxon>Hexapoda</taxon>
        <taxon>Insecta</taxon>
        <taxon>Pterygota</taxon>
        <taxon>Neoptera</taxon>
        <taxon>Endopterygota</taxon>
        <taxon>Diptera</taxon>
        <taxon>Nematocera</taxon>
        <taxon>Culicoidea</taxon>
        <taxon>Culicidae</taxon>
        <taxon>Culicinae</taxon>
        <taxon>Culicini</taxon>
        <taxon>Culex</taxon>
        <taxon>Culex</taxon>
    </lineage>
</organism>